<protein>
    <submittedName>
        <fullName evidence="2">Uncharacterized protein</fullName>
    </submittedName>
</protein>
<gene>
    <name evidence="2" type="ORF">CUR178_02067</name>
</gene>
<reference evidence="2 3" key="1">
    <citation type="submission" date="2021-02" db="EMBL/GenBank/DDBJ databases">
        <title>Leishmania (Mundinia) enrietti genome sequencing and assembly.</title>
        <authorList>
            <person name="Almutairi H."/>
            <person name="Gatherer D."/>
        </authorList>
    </citation>
    <scope>NUCLEOTIDE SEQUENCE [LARGE SCALE GENOMIC DNA]</scope>
    <source>
        <strain evidence="2">CUR178</strain>
    </source>
</reference>
<evidence type="ECO:0000256" key="1">
    <source>
        <dbReference type="SAM" id="MobiDB-lite"/>
    </source>
</evidence>
<sequence length="71" mass="7836">MFSVRFRGVDLARKMTPPMLCGTFTCKVTPLRPTVLPVDSEEDKHAGSRGLGVAPAARREGGCGHRQRNRR</sequence>
<dbReference type="EMBL" id="JAFHKP010000033">
    <property type="protein sequence ID" value="KAG5469925.1"/>
    <property type="molecule type" value="Genomic_DNA"/>
</dbReference>
<dbReference type="Proteomes" id="UP000674179">
    <property type="component" value="Chromosome 33"/>
</dbReference>
<dbReference type="AlphaFoldDB" id="A0A836KGI0"/>
<dbReference type="RefSeq" id="XP_067689933.1">
    <property type="nucleotide sequence ID" value="XM_067833830.1"/>
</dbReference>
<accession>A0A836KGI0</accession>
<organism evidence="2 3">
    <name type="scientific">Leishmania enriettii</name>
    <dbReference type="NCBI Taxonomy" id="5663"/>
    <lineage>
        <taxon>Eukaryota</taxon>
        <taxon>Discoba</taxon>
        <taxon>Euglenozoa</taxon>
        <taxon>Kinetoplastea</taxon>
        <taxon>Metakinetoplastina</taxon>
        <taxon>Trypanosomatida</taxon>
        <taxon>Trypanosomatidae</taxon>
        <taxon>Leishmaniinae</taxon>
        <taxon>Leishmania</taxon>
    </lineage>
</organism>
<dbReference type="KEGG" id="lenr:94169340"/>
<dbReference type="GeneID" id="94169340"/>
<comment type="caution">
    <text evidence="2">The sequence shown here is derived from an EMBL/GenBank/DDBJ whole genome shotgun (WGS) entry which is preliminary data.</text>
</comment>
<name>A0A836KGI0_LEIEN</name>
<evidence type="ECO:0000313" key="2">
    <source>
        <dbReference type="EMBL" id="KAG5469925.1"/>
    </source>
</evidence>
<proteinExistence type="predicted"/>
<feature type="region of interest" description="Disordered" evidence="1">
    <location>
        <begin position="37"/>
        <end position="71"/>
    </location>
</feature>
<dbReference type="OrthoDB" id="10455384at2759"/>
<keyword evidence="3" id="KW-1185">Reference proteome</keyword>
<evidence type="ECO:0000313" key="3">
    <source>
        <dbReference type="Proteomes" id="UP000674179"/>
    </source>
</evidence>